<evidence type="ECO:0000313" key="2">
    <source>
        <dbReference type="EMBL" id="OJD38985.1"/>
    </source>
</evidence>
<reference evidence="2 3" key="1">
    <citation type="submission" date="2016-10" db="EMBL/GenBank/DDBJ databases">
        <title>Proteomics and genomics reveal pathogen-plant mechanisms compatible with a hemibiotrophic lifestyle of Diplodia corticola.</title>
        <authorList>
            <person name="Fernandes I."/>
            <person name="De Jonge R."/>
            <person name="Van De Peer Y."/>
            <person name="Devreese B."/>
            <person name="Alves A."/>
            <person name="Esteves A.C."/>
        </authorList>
    </citation>
    <scope>NUCLEOTIDE SEQUENCE [LARGE SCALE GENOMIC DNA]</scope>
    <source>
        <strain evidence="2 3">CBS 112549</strain>
    </source>
</reference>
<evidence type="ECO:0000313" key="3">
    <source>
        <dbReference type="Proteomes" id="UP000183809"/>
    </source>
</evidence>
<dbReference type="EMBL" id="MNUE01000003">
    <property type="protein sequence ID" value="OJD38985.1"/>
    <property type="molecule type" value="Genomic_DNA"/>
</dbReference>
<dbReference type="GeneID" id="31014465"/>
<evidence type="ECO:0000256" key="1">
    <source>
        <dbReference type="SAM" id="SignalP"/>
    </source>
</evidence>
<keyword evidence="1" id="KW-0732">Signal</keyword>
<feature type="signal peptide" evidence="1">
    <location>
        <begin position="1"/>
        <end position="21"/>
    </location>
</feature>
<sequence length="252" mass="27324">MRLKLISLLMLGIATASIAVAAEVNPAATRTAAALEPLATKECSEKCDLDDGPCLLKCMDDNDKNCLSGCTYHTNFYPCINSCVKKAFHDAPGAVSADAVHPEQYSLYFDNKECYNACGSRGSKYCKVYCNYQYYWSCQHAWGIGCPSFITEKTSTTLTQKVVSMAARDNVPRTVSAPAITNHVALSPCADQCRRGDRQCLRHVVDTCSDPLIYSCKARCGTINDDCIMDCVERAYTATLAVPDSAGSSTPA</sequence>
<gene>
    <name evidence="2" type="ORF">BKCO1_300044</name>
</gene>
<organism evidence="2 3">
    <name type="scientific">Diplodia corticola</name>
    <dbReference type="NCBI Taxonomy" id="236234"/>
    <lineage>
        <taxon>Eukaryota</taxon>
        <taxon>Fungi</taxon>
        <taxon>Dikarya</taxon>
        <taxon>Ascomycota</taxon>
        <taxon>Pezizomycotina</taxon>
        <taxon>Dothideomycetes</taxon>
        <taxon>Dothideomycetes incertae sedis</taxon>
        <taxon>Botryosphaeriales</taxon>
        <taxon>Botryosphaeriaceae</taxon>
        <taxon>Diplodia</taxon>
    </lineage>
</organism>
<protein>
    <submittedName>
        <fullName evidence="2">Uncharacterized protein</fullName>
    </submittedName>
</protein>
<keyword evidence="3" id="KW-1185">Reference proteome</keyword>
<dbReference type="Proteomes" id="UP000183809">
    <property type="component" value="Unassembled WGS sequence"/>
</dbReference>
<name>A0A1J9REZ3_9PEZI</name>
<dbReference type="AlphaFoldDB" id="A0A1J9REZ3"/>
<comment type="caution">
    <text evidence="2">The sequence shown here is derived from an EMBL/GenBank/DDBJ whole genome shotgun (WGS) entry which is preliminary data.</text>
</comment>
<accession>A0A1J9REZ3</accession>
<feature type="chain" id="PRO_5013312509" evidence="1">
    <location>
        <begin position="22"/>
        <end position="252"/>
    </location>
</feature>
<proteinExistence type="predicted"/>
<dbReference type="RefSeq" id="XP_020134596.1">
    <property type="nucleotide sequence ID" value="XM_020274204.1"/>
</dbReference>